<sequence>MAPPSDFAGYPPAQEGPRSEYVPVITNNPVLSGLPLSIVATIVSKLPMLQQYYWSNAGFGRLSQMPELDDMPSRYHPVVTPLGERGPMLEFGPDLVEPKYTSLGSRYYTVSEYHALYKSGRATPLQVIEALLPLTKRGKDQSQYADAWADTYDEGQLAIKAAKASTERYAAGKPLGILDGVPIGVKDDVHVEGHVSHNGVGYDPTLPAFKVQEESAWPIKKLQEAGAIVLGKNTMHQLGSDTCGCNPTQGTATNHLNKAYYPGGSSSGGSSALSTGIVPFVVGSDAGGSARIPAIYNGVYGLKTTHHRTMTHDMTNAVVTPLAATVADLTIAYRVMSQPNPDCPVQGRFALSLPPSPTAKRVMGIYRDWWKDADPTVVQVCDQAIDYFSGKLGYEVIDISIPCISEARTAHSVLCISEMVTAAYVRSGRRSNWLDMFNPAAKLSLSVAQRTPAADFIKCCAMRELLMRHLAFLFQKHPGLLIMTPVSPIIGWPRTPGDDVYGTTDTNLTIKNMMYVFLANMTGTPALAAPVGYVDPDKGQGKLPIGLMATAEWGCEEQLLSWASEAEAYLNDVYEGGRRKPETWLDVMDLVTKNDKPTTD</sequence>
<dbReference type="PANTHER" id="PTHR11895">
    <property type="entry name" value="TRANSAMIDASE"/>
    <property type="match status" value="1"/>
</dbReference>
<accession>A0A8K0WRY1</accession>
<dbReference type="SUPFAM" id="SSF75304">
    <property type="entry name" value="Amidase signature (AS) enzymes"/>
    <property type="match status" value="1"/>
</dbReference>
<feature type="domain" description="Amidase" evidence="1">
    <location>
        <begin position="157"/>
        <end position="560"/>
    </location>
</feature>
<dbReference type="InterPro" id="IPR023631">
    <property type="entry name" value="Amidase_dom"/>
</dbReference>
<dbReference type="AlphaFoldDB" id="A0A8K0WRY1"/>
<dbReference type="Proteomes" id="UP000813444">
    <property type="component" value="Unassembled WGS sequence"/>
</dbReference>
<proteinExistence type="predicted"/>
<protein>
    <submittedName>
        <fullName evidence="2">Amidase signature domain-containing protein</fullName>
    </submittedName>
</protein>
<dbReference type="PANTHER" id="PTHR11895:SF67">
    <property type="entry name" value="AMIDASE DOMAIN-CONTAINING PROTEIN"/>
    <property type="match status" value="1"/>
</dbReference>
<organism evidence="2 3">
    <name type="scientific">Stachybotrys elegans</name>
    <dbReference type="NCBI Taxonomy" id="80388"/>
    <lineage>
        <taxon>Eukaryota</taxon>
        <taxon>Fungi</taxon>
        <taxon>Dikarya</taxon>
        <taxon>Ascomycota</taxon>
        <taxon>Pezizomycotina</taxon>
        <taxon>Sordariomycetes</taxon>
        <taxon>Hypocreomycetidae</taxon>
        <taxon>Hypocreales</taxon>
        <taxon>Stachybotryaceae</taxon>
        <taxon>Stachybotrys</taxon>
    </lineage>
</organism>
<dbReference type="InterPro" id="IPR036928">
    <property type="entry name" value="AS_sf"/>
</dbReference>
<reference evidence="2" key="1">
    <citation type="journal article" date="2021" name="Nat. Commun.">
        <title>Genetic determinants of endophytism in the Arabidopsis root mycobiome.</title>
        <authorList>
            <person name="Mesny F."/>
            <person name="Miyauchi S."/>
            <person name="Thiergart T."/>
            <person name="Pickel B."/>
            <person name="Atanasova L."/>
            <person name="Karlsson M."/>
            <person name="Huettel B."/>
            <person name="Barry K.W."/>
            <person name="Haridas S."/>
            <person name="Chen C."/>
            <person name="Bauer D."/>
            <person name="Andreopoulos W."/>
            <person name="Pangilinan J."/>
            <person name="LaButti K."/>
            <person name="Riley R."/>
            <person name="Lipzen A."/>
            <person name="Clum A."/>
            <person name="Drula E."/>
            <person name="Henrissat B."/>
            <person name="Kohler A."/>
            <person name="Grigoriev I.V."/>
            <person name="Martin F.M."/>
            <person name="Hacquard S."/>
        </authorList>
    </citation>
    <scope>NUCLEOTIDE SEQUENCE</scope>
    <source>
        <strain evidence="2">MPI-CAGE-CH-0235</strain>
    </source>
</reference>
<gene>
    <name evidence="2" type="ORF">B0I35DRAFT_225679</name>
</gene>
<evidence type="ECO:0000313" key="3">
    <source>
        <dbReference type="Proteomes" id="UP000813444"/>
    </source>
</evidence>
<dbReference type="InterPro" id="IPR000120">
    <property type="entry name" value="Amidase"/>
</dbReference>
<dbReference type="GO" id="GO:0003824">
    <property type="term" value="F:catalytic activity"/>
    <property type="evidence" value="ECO:0007669"/>
    <property type="project" value="InterPro"/>
</dbReference>
<dbReference type="Gene3D" id="3.90.1300.10">
    <property type="entry name" value="Amidase signature (AS) domain"/>
    <property type="match status" value="1"/>
</dbReference>
<dbReference type="EMBL" id="JAGPNK010000006">
    <property type="protein sequence ID" value="KAH7320001.1"/>
    <property type="molecule type" value="Genomic_DNA"/>
</dbReference>
<dbReference type="Pfam" id="PF01425">
    <property type="entry name" value="Amidase"/>
    <property type="match status" value="1"/>
</dbReference>
<evidence type="ECO:0000259" key="1">
    <source>
        <dbReference type="Pfam" id="PF01425"/>
    </source>
</evidence>
<evidence type="ECO:0000313" key="2">
    <source>
        <dbReference type="EMBL" id="KAH7320001.1"/>
    </source>
</evidence>
<comment type="caution">
    <text evidence="2">The sequence shown here is derived from an EMBL/GenBank/DDBJ whole genome shotgun (WGS) entry which is preliminary data.</text>
</comment>
<dbReference type="OrthoDB" id="421993at2759"/>
<name>A0A8K0WRY1_9HYPO</name>
<keyword evidence="3" id="KW-1185">Reference proteome</keyword>